<proteinExistence type="predicted"/>
<feature type="chain" id="PRO_5041436247" description="Histone-lysine N-methyltransferase, H3 lysine-79 specific" evidence="6">
    <location>
        <begin position="22"/>
        <end position="256"/>
    </location>
</feature>
<dbReference type="GO" id="GO:0140956">
    <property type="term" value="F:histone H3K79 trimethyltransferase activity"/>
    <property type="evidence" value="ECO:0007669"/>
    <property type="project" value="UniProtKB-EC"/>
</dbReference>
<dbReference type="InterPro" id="IPR030445">
    <property type="entry name" value="H3-K79_meTrfase"/>
</dbReference>
<dbReference type="SUPFAM" id="SSF53335">
    <property type="entry name" value="S-adenosyl-L-methionine-dependent methyltransferases"/>
    <property type="match status" value="1"/>
</dbReference>
<comment type="catalytic activity">
    <reaction evidence="5">
        <text>L-lysyl(79)-[histone H3] + 3 S-adenosyl-L-methionine = N(6),N(6),N(6)-trimethyl-L-lysyl(79)-[histone H3] + 3 S-adenosyl-L-homocysteine + 3 H(+)</text>
        <dbReference type="Rhea" id="RHEA:60328"/>
        <dbReference type="Rhea" id="RHEA-COMP:15549"/>
        <dbReference type="Rhea" id="RHEA-COMP:15552"/>
        <dbReference type="ChEBI" id="CHEBI:15378"/>
        <dbReference type="ChEBI" id="CHEBI:29969"/>
        <dbReference type="ChEBI" id="CHEBI:57856"/>
        <dbReference type="ChEBI" id="CHEBI:59789"/>
        <dbReference type="ChEBI" id="CHEBI:61961"/>
        <dbReference type="EC" id="2.1.1.360"/>
    </reaction>
</comment>
<evidence type="ECO:0000256" key="1">
    <source>
        <dbReference type="ARBA" id="ARBA00012190"/>
    </source>
</evidence>
<keyword evidence="3" id="KW-0156">Chromatin regulator</keyword>
<evidence type="ECO:0000313" key="8">
    <source>
        <dbReference type="EMBL" id="BDU74619.1"/>
    </source>
</evidence>
<evidence type="ECO:0000259" key="7">
    <source>
        <dbReference type="Pfam" id="PF08123"/>
    </source>
</evidence>
<protein>
    <recommendedName>
        <fullName evidence="2">Histone-lysine N-methyltransferase, H3 lysine-79 specific</fullName>
        <ecNumber evidence="1">2.1.1.360</ecNumber>
    </recommendedName>
    <alternativeName>
        <fullName evidence="4">Histone H3-K79 methyltransferase</fullName>
    </alternativeName>
</protein>
<feature type="domain" description="DOT1" evidence="7">
    <location>
        <begin position="86"/>
        <end position="165"/>
    </location>
</feature>
<dbReference type="EMBL" id="AP027080">
    <property type="protein sequence ID" value="BDU74619.1"/>
    <property type="molecule type" value="Genomic_DNA"/>
</dbReference>
<evidence type="ECO:0000256" key="4">
    <source>
        <dbReference type="ARBA" id="ARBA00029821"/>
    </source>
</evidence>
<dbReference type="GO" id="GO:0051726">
    <property type="term" value="P:regulation of cell cycle"/>
    <property type="evidence" value="ECO:0007669"/>
    <property type="project" value="InterPro"/>
</dbReference>
<dbReference type="Pfam" id="PF08123">
    <property type="entry name" value="DOT1"/>
    <property type="match status" value="1"/>
</dbReference>
<evidence type="ECO:0000313" key="9">
    <source>
        <dbReference type="Proteomes" id="UP001238179"/>
    </source>
</evidence>
<dbReference type="EC" id="2.1.1.360" evidence="1"/>
<reference evidence="9" key="1">
    <citation type="journal article" date="2023" name="Int. J. Syst. Evol. Microbiol.">
        <title>Mesoterricola silvestris gen. nov., sp. nov., Mesoterricola sediminis sp. nov., Geothrix oryzae sp. nov., Geothrix edaphica sp. nov., Geothrix rubra sp. nov., and Geothrix limicola sp. nov., six novel members of Acidobacteriota isolated from soils.</title>
        <authorList>
            <person name="Itoh H."/>
            <person name="Sugisawa Y."/>
            <person name="Mise K."/>
            <person name="Xu Z."/>
            <person name="Kuniyasu M."/>
            <person name="Ushijima N."/>
            <person name="Kawano K."/>
            <person name="Kobayashi E."/>
            <person name="Shiratori Y."/>
            <person name="Masuda Y."/>
            <person name="Senoo K."/>
        </authorList>
    </citation>
    <scope>NUCLEOTIDE SEQUENCE [LARGE SCALE GENOMIC DNA]</scope>
    <source>
        <strain evidence="9">W79</strain>
    </source>
</reference>
<dbReference type="AlphaFoldDB" id="A0AA48GNK4"/>
<dbReference type="RefSeq" id="WP_316413293.1">
    <property type="nucleotide sequence ID" value="NZ_AP027080.1"/>
</dbReference>
<evidence type="ECO:0000256" key="5">
    <source>
        <dbReference type="ARBA" id="ARBA00047770"/>
    </source>
</evidence>
<dbReference type="InterPro" id="IPR029063">
    <property type="entry name" value="SAM-dependent_MTases_sf"/>
</dbReference>
<dbReference type="KEGG" id="msil:METEAL_37930"/>
<dbReference type="PANTHER" id="PTHR21451">
    <property type="entry name" value="HISTONE H3 METHYLTRANSFERASE"/>
    <property type="match status" value="1"/>
</dbReference>
<evidence type="ECO:0000256" key="6">
    <source>
        <dbReference type="SAM" id="SignalP"/>
    </source>
</evidence>
<feature type="signal peptide" evidence="6">
    <location>
        <begin position="1"/>
        <end position="21"/>
    </location>
</feature>
<keyword evidence="9" id="KW-1185">Reference proteome</keyword>
<evidence type="ECO:0000256" key="3">
    <source>
        <dbReference type="ARBA" id="ARBA00022853"/>
    </source>
</evidence>
<evidence type="ECO:0000256" key="2">
    <source>
        <dbReference type="ARBA" id="ARBA00020987"/>
    </source>
</evidence>
<dbReference type="InterPro" id="IPR025789">
    <property type="entry name" value="DOT1_dom"/>
</dbReference>
<gene>
    <name evidence="8" type="ORF">METEAL_37930</name>
</gene>
<dbReference type="Proteomes" id="UP001238179">
    <property type="component" value="Chromosome"/>
</dbReference>
<dbReference type="Gene3D" id="3.40.50.150">
    <property type="entry name" value="Vaccinia Virus protein VP39"/>
    <property type="match status" value="1"/>
</dbReference>
<accession>A0AA48GNK4</accession>
<organism evidence="8 9">
    <name type="scientific">Mesoterricola silvestris</name>
    <dbReference type="NCBI Taxonomy" id="2927979"/>
    <lineage>
        <taxon>Bacteria</taxon>
        <taxon>Pseudomonadati</taxon>
        <taxon>Acidobacteriota</taxon>
        <taxon>Holophagae</taxon>
        <taxon>Holophagales</taxon>
        <taxon>Holophagaceae</taxon>
        <taxon>Mesoterricola</taxon>
    </lineage>
</organism>
<keyword evidence="6" id="KW-0732">Signal</keyword>
<sequence>MLNRSASRLALLLSLAPLACEAPRTLAPAAARPPVLSWRVASAHLEDIFEQIPSSSIEDFRRDTPDAERVRVNASHGEAGVKDDKAHVYGEPAPATTDLMLRRLGAAEDDVLYDLGSGRGYFLMQALLTTPLRRAVGVELASSRVAVALAARKALEERGLLAGRTLDLREQDMAQADYGDATLVYMDSVFYSDELLRTVAQRLSRAKKLRTIVMIMKGLPPNPWFEVEARERWKMSWSPKFGSEVIFYRRTAAPAG</sequence>
<name>A0AA48GNK4_9BACT</name>